<evidence type="ECO:0000256" key="1">
    <source>
        <dbReference type="SAM" id="MobiDB-lite"/>
    </source>
</evidence>
<name>A0A8S5R0F6_9CAUD</name>
<accession>A0A8S5R0F6</accession>
<evidence type="ECO:0000313" key="2">
    <source>
        <dbReference type="EMBL" id="DAE24832.1"/>
    </source>
</evidence>
<protein>
    <submittedName>
        <fullName evidence="2">Uncharacterized protein</fullName>
    </submittedName>
</protein>
<organism evidence="2">
    <name type="scientific">Myoviridae sp. cteBs22</name>
    <dbReference type="NCBI Taxonomy" id="2826675"/>
    <lineage>
        <taxon>Viruses</taxon>
        <taxon>Duplodnaviria</taxon>
        <taxon>Heunggongvirae</taxon>
        <taxon>Uroviricota</taxon>
        <taxon>Caudoviricetes</taxon>
    </lineage>
</organism>
<proteinExistence type="predicted"/>
<reference evidence="2" key="1">
    <citation type="journal article" date="2021" name="Proc. Natl. Acad. Sci. U.S.A.">
        <title>A Catalog of Tens of Thousands of Viruses from Human Metagenomes Reveals Hidden Associations with Chronic Diseases.</title>
        <authorList>
            <person name="Tisza M.J."/>
            <person name="Buck C.B."/>
        </authorList>
    </citation>
    <scope>NUCLEOTIDE SEQUENCE</scope>
    <source>
        <strain evidence="2">CteBs22</strain>
    </source>
</reference>
<dbReference type="EMBL" id="BK015784">
    <property type="protein sequence ID" value="DAE24832.1"/>
    <property type="molecule type" value="Genomic_DNA"/>
</dbReference>
<feature type="region of interest" description="Disordered" evidence="1">
    <location>
        <begin position="67"/>
        <end position="87"/>
    </location>
</feature>
<sequence>MMKVRRFNPVDYMTSDEEIIDFLVESYKDDPTGETYQGALKFVTSSCGLTKAFALNFRMIRIISDESRSSSTPPVEKPTSMKLQHAY</sequence>